<protein>
    <submittedName>
        <fullName evidence="6">FAD-dependent oxidoreductase</fullName>
    </submittedName>
</protein>
<evidence type="ECO:0000259" key="5">
    <source>
        <dbReference type="Pfam" id="PF00890"/>
    </source>
</evidence>
<dbReference type="PANTHER" id="PTHR43400:SF10">
    <property type="entry name" value="3-OXOSTEROID 1-DEHYDROGENASE"/>
    <property type="match status" value="1"/>
</dbReference>
<dbReference type="InterPro" id="IPR036188">
    <property type="entry name" value="FAD/NAD-bd_sf"/>
</dbReference>
<reference evidence="6" key="1">
    <citation type="submission" date="2022-10" db="EMBL/GenBank/DDBJ databases">
        <title>The WGS of Solirubrobacter ginsenosidimutans DSM 21036.</title>
        <authorList>
            <person name="Jiang Z."/>
        </authorList>
    </citation>
    <scope>NUCLEOTIDE SEQUENCE</scope>
    <source>
        <strain evidence="6">DSM 21036</strain>
    </source>
</reference>
<evidence type="ECO:0000256" key="3">
    <source>
        <dbReference type="ARBA" id="ARBA00022827"/>
    </source>
</evidence>
<dbReference type="PANTHER" id="PTHR43400">
    <property type="entry name" value="FUMARATE REDUCTASE"/>
    <property type="match status" value="1"/>
</dbReference>
<keyword evidence="4" id="KW-0560">Oxidoreductase</keyword>
<dbReference type="Pfam" id="PF00890">
    <property type="entry name" value="FAD_binding_2"/>
    <property type="match status" value="1"/>
</dbReference>
<evidence type="ECO:0000256" key="1">
    <source>
        <dbReference type="ARBA" id="ARBA00001974"/>
    </source>
</evidence>
<accession>A0A9X3RXM2</accession>
<keyword evidence="2" id="KW-0285">Flavoprotein</keyword>
<evidence type="ECO:0000313" key="6">
    <source>
        <dbReference type="EMBL" id="MDA0158685.1"/>
    </source>
</evidence>
<organism evidence="6 7">
    <name type="scientific">Solirubrobacter ginsenosidimutans</name>
    <dbReference type="NCBI Taxonomy" id="490573"/>
    <lineage>
        <taxon>Bacteria</taxon>
        <taxon>Bacillati</taxon>
        <taxon>Actinomycetota</taxon>
        <taxon>Thermoleophilia</taxon>
        <taxon>Solirubrobacterales</taxon>
        <taxon>Solirubrobacteraceae</taxon>
        <taxon>Solirubrobacter</taxon>
    </lineage>
</organism>
<gene>
    <name evidence="6" type="ORF">OM076_00290</name>
</gene>
<evidence type="ECO:0000256" key="4">
    <source>
        <dbReference type="ARBA" id="ARBA00023002"/>
    </source>
</evidence>
<evidence type="ECO:0000256" key="2">
    <source>
        <dbReference type="ARBA" id="ARBA00022630"/>
    </source>
</evidence>
<comment type="caution">
    <text evidence="6">The sequence shown here is derived from an EMBL/GenBank/DDBJ whole genome shotgun (WGS) entry which is preliminary data.</text>
</comment>
<dbReference type="AlphaFoldDB" id="A0A9X3RXM2"/>
<dbReference type="InterPro" id="IPR027477">
    <property type="entry name" value="Succ_DH/fumarate_Rdtase_cat_sf"/>
</dbReference>
<dbReference type="Proteomes" id="UP001149140">
    <property type="component" value="Unassembled WGS sequence"/>
</dbReference>
<feature type="domain" description="FAD-dependent oxidoreductase 2 FAD-binding" evidence="5">
    <location>
        <begin position="5"/>
        <end position="522"/>
    </location>
</feature>
<keyword evidence="7" id="KW-1185">Reference proteome</keyword>
<keyword evidence="3" id="KW-0274">FAD</keyword>
<dbReference type="GO" id="GO:0008202">
    <property type="term" value="P:steroid metabolic process"/>
    <property type="evidence" value="ECO:0007669"/>
    <property type="project" value="UniProtKB-ARBA"/>
</dbReference>
<dbReference type="InterPro" id="IPR050315">
    <property type="entry name" value="FAD-oxidoreductase_2"/>
</dbReference>
<dbReference type="EMBL" id="JAPDOD010000001">
    <property type="protein sequence ID" value="MDA0158685.1"/>
    <property type="molecule type" value="Genomic_DNA"/>
</dbReference>
<dbReference type="InterPro" id="IPR003953">
    <property type="entry name" value="FAD-dep_OxRdtase_2_FAD-bd"/>
</dbReference>
<dbReference type="SUPFAM" id="SSF51905">
    <property type="entry name" value="FAD/NAD(P)-binding domain"/>
    <property type="match status" value="1"/>
</dbReference>
<dbReference type="GO" id="GO:0033765">
    <property type="term" value="F:steroid dehydrogenase activity, acting on the CH-CH group of donors"/>
    <property type="evidence" value="ECO:0007669"/>
    <property type="project" value="UniProtKB-ARBA"/>
</dbReference>
<dbReference type="Gene3D" id="3.50.50.60">
    <property type="entry name" value="FAD/NAD(P)-binding domain"/>
    <property type="match status" value="2"/>
</dbReference>
<dbReference type="RefSeq" id="WP_270037276.1">
    <property type="nucleotide sequence ID" value="NZ_JAPDOD010000001.1"/>
</dbReference>
<comment type="cofactor">
    <cofactor evidence="1">
        <name>FAD</name>
        <dbReference type="ChEBI" id="CHEBI:57692"/>
    </cofactor>
</comment>
<name>A0A9X3RXM2_9ACTN</name>
<evidence type="ECO:0000313" key="7">
    <source>
        <dbReference type="Proteomes" id="UP001149140"/>
    </source>
</evidence>
<proteinExistence type="predicted"/>
<dbReference type="SUPFAM" id="SSF56425">
    <property type="entry name" value="Succinate dehydrogenase/fumarate reductase flavoprotein, catalytic domain"/>
    <property type="match status" value="1"/>
</dbReference>
<sequence length="555" mass="59619">MGDYDVIVLGTGAAGLTAAVTAAELGANVGLFEKGATLGGTTVYSGGMIWIPLNQHEPPEKGDSREKALEYLRALSNDTISDEMAETYIDVGPEMVRWLDERTPVKFRAVPDFPDYHPEQPGGMPQGGRSLETETFPYGELGAWADRVHISPYYPSYHLTIGETTLGQAVPQELTAEEMQRRAANDERGMGLALGGRLLKACLDRGVEPQTSHRAVELIMEDGDVAGVVFETPEGRKEVRAANVVIATGGFEHNAELKRAFLRGPCTHTVAVDTNTGDGLKMAMRIGAMLGNMREAWWMPMIELPTDIVPTGQQLLTYERTLPGAIMVNREGKRFTNEASNYNAFGAAFHEQDTTMGVYRNLPCWLVFDQTWLDKYGFAGGLGGTEKARTDWITSGNTPTELAEKLGIPGDALEATIERFNANARDLHDPDFKRGWSAQDKWWGDPTLRDGTARASLGPVETAPYYAIQVFSGALGTKGGPATDTHARVLDVDGDVITGLYAAGNAMASPLGMTYGGAGGTLGPAMVFGYLAGRDIAQRVAAEIPSVLAASHGGA</sequence>